<protein>
    <submittedName>
        <fullName evidence="2">Uncharacterized protein</fullName>
    </submittedName>
</protein>
<name>A0A9P1NXF2_9CYAN</name>
<dbReference type="RefSeq" id="WP_006621068.1">
    <property type="nucleotide sequence ID" value="NZ_FO818640.1"/>
</dbReference>
<dbReference type="EMBL" id="FO818640">
    <property type="protein sequence ID" value="CDM93657.1"/>
    <property type="molecule type" value="Genomic_DNA"/>
</dbReference>
<dbReference type="AlphaFoldDB" id="A0A9P1NXF2"/>
<feature type="signal peptide" evidence="1">
    <location>
        <begin position="1"/>
        <end position="22"/>
    </location>
</feature>
<evidence type="ECO:0000256" key="1">
    <source>
        <dbReference type="SAM" id="SignalP"/>
    </source>
</evidence>
<evidence type="ECO:0000313" key="2">
    <source>
        <dbReference type="EMBL" id="CDM93657.1"/>
    </source>
</evidence>
<reference evidence="2 3" key="1">
    <citation type="submission" date="2014-02" db="EMBL/GenBank/DDBJ databases">
        <authorList>
            <person name="Genoscope - CEA"/>
        </authorList>
    </citation>
    <scope>NUCLEOTIDE SEQUENCE [LARGE SCALE GENOMIC DNA]</scope>
    <source>
        <strain evidence="2 3">PCC 8005</strain>
    </source>
</reference>
<dbReference type="Proteomes" id="UP000032946">
    <property type="component" value="Chromosome"/>
</dbReference>
<keyword evidence="3" id="KW-1185">Reference proteome</keyword>
<feature type="chain" id="PRO_5040461045" evidence="1">
    <location>
        <begin position="23"/>
        <end position="99"/>
    </location>
</feature>
<sequence length="99" mass="10915">MKAQELIPLSLLIITAIAPVSAQTTETTDNSRESLSSVNPVVVDQPKAIAQIDQATLRNACATKRFDLLPIPFSDVSPDHWAFEAIMNLYYCMCPSTKF</sequence>
<organism evidence="2 3">
    <name type="scientific">Limnospira indica PCC 8005</name>
    <dbReference type="NCBI Taxonomy" id="376219"/>
    <lineage>
        <taxon>Bacteria</taxon>
        <taxon>Bacillati</taxon>
        <taxon>Cyanobacteriota</taxon>
        <taxon>Cyanophyceae</taxon>
        <taxon>Oscillatoriophycideae</taxon>
        <taxon>Oscillatoriales</taxon>
        <taxon>Sirenicapillariaceae</taxon>
        <taxon>Limnospira</taxon>
    </lineage>
</organism>
<evidence type="ECO:0000313" key="3">
    <source>
        <dbReference type="Proteomes" id="UP000032946"/>
    </source>
</evidence>
<accession>A0A9P1NXF2</accession>
<keyword evidence="1" id="KW-0732">Signal</keyword>
<proteinExistence type="predicted"/>
<gene>
    <name evidence="2" type="ORF">ARTHRO_11330</name>
</gene>